<comment type="caution">
    <text evidence="2">The sequence shown here is derived from an EMBL/GenBank/DDBJ whole genome shotgun (WGS) entry which is preliminary data.</text>
</comment>
<dbReference type="SUPFAM" id="SSF89796">
    <property type="entry name" value="CoA-transferase family III (CaiB/BaiF)"/>
    <property type="match status" value="1"/>
</dbReference>
<reference evidence="2" key="1">
    <citation type="submission" date="2016-10" db="EMBL/GenBank/DDBJ databases">
        <title>Sequence of Gallionella enrichment culture.</title>
        <authorList>
            <person name="Poehlein A."/>
            <person name="Muehling M."/>
            <person name="Daniel R."/>
        </authorList>
    </citation>
    <scope>NUCLEOTIDE SEQUENCE</scope>
</reference>
<dbReference type="EC" id="2.8.3.21" evidence="2"/>
<dbReference type="Gene3D" id="3.30.60.110">
    <property type="match status" value="1"/>
</dbReference>
<dbReference type="EMBL" id="MLJW01000341">
    <property type="protein sequence ID" value="OIQ89169.1"/>
    <property type="molecule type" value="Genomic_DNA"/>
</dbReference>
<dbReference type="InterPro" id="IPR023606">
    <property type="entry name" value="CoA-Trfase_III_dom_1_sf"/>
</dbReference>
<accession>A0A1J5QZM5</accession>
<dbReference type="Pfam" id="PF02515">
    <property type="entry name" value="CoA_transf_3"/>
    <property type="match status" value="1"/>
</dbReference>
<dbReference type="PANTHER" id="PTHR48228">
    <property type="entry name" value="SUCCINYL-COA--D-CITRAMALATE COA-TRANSFERASE"/>
    <property type="match status" value="1"/>
</dbReference>
<organism evidence="2">
    <name type="scientific">mine drainage metagenome</name>
    <dbReference type="NCBI Taxonomy" id="410659"/>
    <lineage>
        <taxon>unclassified sequences</taxon>
        <taxon>metagenomes</taxon>
        <taxon>ecological metagenomes</taxon>
    </lineage>
</organism>
<evidence type="ECO:0000313" key="2">
    <source>
        <dbReference type="EMBL" id="OIQ89169.1"/>
    </source>
</evidence>
<dbReference type="PANTHER" id="PTHR48228:SF5">
    <property type="entry name" value="ALPHA-METHYLACYL-COA RACEMASE"/>
    <property type="match status" value="1"/>
</dbReference>
<dbReference type="GO" id="GO:0016740">
    <property type="term" value="F:transferase activity"/>
    <property type="evidence" value="ECO:0007669"/>
    <property type="project" value="UniProtKB-KW"/>
</dbReference>
<keyword evidence="2" id="KW-0808">Transferase</keyword>
<protein>
    <submittedName>
        <fullName evidence="2">L-carnitine CoA-transferase</fullName>
        <ecNumber evidence="2">2.8.3.21</ecNumber>
    </submittedName>
</protein>
<evidence type="ECO:0000256" key="1">
    <source>
        <dbReference type="SAM" id="MobiDB-lite"/>
    </source>
</evidence>
<name>A0A1J5QZM5_9ZZZZ</name>
<dbReference type="InterPro" id="IPR050509">
    <property type="entry name" value="CoA-transferase_III"/>
</dbReference>
<dbReference type="InterPro" id="IPR003673">
    <property type="entry name" value="CoA-Trfase_fam_III"/>
</dbReference>
<dbReference type="AlphaFoldDB" id="A0A1J5QZM5"/>
<gene>
    <name evidence="2" type="primary">caiB</name>
    <name evidence="2" type="ORF">GALL_289500</name>
</gene>
<feature type="region of interest" description="Disordered" evidence="1">
    <location>
        <begin position="319"/>
        <end position="348"/>
    </location>
</feature>
<dbReference type="Gene3D" id="3.30.1540.10">
    <property type="entry name" value="formyl-coa transferase, domain 3"/>
    <property type="match status" value="1"/>
</dbReference>
<dbReference type="InterPro" id="IPR044855">
    <property type="entry name" value="CoA-Trfase_III_dom3_sf"/>
</dbReference>
<dbReference type="Gene3D" id="3.40.50.10540">
    <property type="entry name" value="Crotonobetainyl-coa:carnitine coa-transferase, domain 1"/>
    <property type="match status" value="1"/>
</dbReference>
<sequence length="369" mass="38861">MGGPLSGFRVVELAGLGPAPFCAMLLADMGAEVLRIDRIGGADLLGQRHDVLARGRRSAAFDLKHERAAPALLRLIAGADALVEGFRPGVMERLGLGPEVCLARQPRLVYGRMTGWGQEGPLASRAGHDINYIALSGALHAIGGEAPVPPLNLVGDFGGGGLLLAFGLLAALLSVQKTGQGQVVDAAMTDGAALLMAMIYSLKGNGAWSNRRGDNLFDGGLPLYGTYRCRDGKWLAVGPLEPQFATLFLRQVGLEAENPRAPAFRAVLAARLAERDRDDWCAHFEGQDVCVAPVLDLDEAPAHPHNRARKTFVERDGVVQPAPAPRFSRTPASLGAPPPRPGQDTGAALADWGFTPDEIEDLAAAGVIA</sequence>
<proteinExistence type="predicted"/>